<dbReference type="InterPro" id="IPR050063">
    <property type="entry name" value="Ribosomal_protein_uL29"/>
</dbReference>
<dbReference type="PANTHER" id="PTHR10916">
    <property type="entry name" value="60S RIBOSOMAL PROTEIN L35/50S RIBOSOMAL PROTEIN L29"/>
    <property type="match status" value="1"/>
</dbReference>
<reference evidence="6 7" key="1">
    <citation type="journal article" date="2011" name="J. Bacteriol.">
        <title>Genome sequence of the obligate intracellular animal pathogen Chlamydia pecorum E58.</title>
        <authorList>
            <person name="Mojica S."/>
            <person name="Huot Creasy H."/>
            <person name="Daugherty S."/>
            <person name="Read T.D."/>
            <person name="Kim T."/>
            <person name="Kaltenboeck B."/>
            <person name="Bavoil P."/>
            <person name="Myers G.S."/>
        </authorList>
    </citation>
    <scope>NUCLEOTIDE SEQUENCE [LARGE SCALE GENOMIC DNA]</scope>
    <source>
        <strain evidence="6 7">E58</strain>
    </source>
</reference>
<proteinExistence type="inferred from homology"/>
<dbReference type="Pfam" id="PF00831">
    <property type="entry name" value="Ribosomal_L29"/>
    <property type="match status" value="1"/>
</dbReference>
<dbReference type="GO" id="GO:0003735">
    <property type="term" value="F:structural constituent of ribosome"/>
    <property type="evidence" value="ECO:0007669"/>
    <property type="project" value="InterPro"/>
</dbReference>
<evidence type="ECO:0000256" key="2">
    <source>
        <dbReference type="ARBA" id="ARBA00022980"/>
    </source>
</evidence>
<evidence type="ECO:0000256" key="5">
    <source>
        <dbReference type="HAMAP-Rule" id="MF_00374"/>
    </source>
</evidence>
<evidence type="ECO:0000256" key="1">
    <source>
        <dbReference type="ARBA" id="ARBA00009254"/>
    </source>
</evidence>
<name>A0AA34RCX5_CHLPE</name>
<dbReference type="GO" id="GO:0006412">
    <property type="term" value="P:translation"/>
    <property type="evidence" value="ECO:0007669"/>
    <property type="project" value="UniProtKB-UniRule"/>
</dbReference>
<dbReference type="NCBIfam" id="TIGR00012">
    <property type="entry name" value="L29"/>
    <property type="match status" value="1"/>
</dbReference>
<comment type="similarity">
    <text evidence="1 5">Belongs to the universal ribosomal protein uL29 family.</text>
</comment>
<evidence type="ECO:0000313" key="7">
    <source>
        <dbReference type="Proteomes" id="UP000008305"/>
    </source>
</evidence>
<dbReference type="Proteomes" id="UP000008305">
    <property type="component" value="Chromosome"/>
</dbReference>
<dbReference type="PANTHER" id="PTHR10916:SF0">
    <property type="entry name" value="LARGE RIBOSOMAL SUBUNIT PROTEIN UL29C"/>
    <property type="match status" value="1"/>
</dbReference>
<keyword evidence="2 5" id="KW-0689">Ribosomal protein</keyword>
<dbReference type="GeneID" id="99718443"/>
<sequence>MAKKKDLLAELRDKSNADLDKFIHESKKALYSLRAEALLQNKVVKAHLFVSLKKDIARALTVKQERKGKVHG</sequence>
<keyword evidence="3 5" id="KW-0687">Ribonucleoprotein</keyword>
<dbReference type="HAMAP" id="MF_00374">
    <property type="entry name" value="Ribosomal_uL29"/>
    <property type="match status" value="1"/>
</dbReference>
<dbReference type="AlphaFoldDB" id="A0AA34RCX5"/>
<accession>A0AA34RCX5</accession>
<dbReference type="RefSeq" id="WP_013712482.1">
    <property type="nucleotide sequence ID" value="NC_015408.1"/>
</dbReference>
<dbReference type="Gene3D" id="1.10.287.310">
    <property type="match status" value="1"/>
</dbReference>
<dbReference type="KEGG" id="cpm:G5S_0406"/>
<evidence type="ECO:0000256" key="3">
    <source>
        <dbReference type="ARBA" id="ARBA00023274"/>
    </source>
</evidence>
<organism evidence="6 7">
    <name type="scientific">Chlamydia pecorum (strain ATCC VR-628 / DSM 29919 / E58)</name>
    <name type="common">Chlamydophila pecorum</name>
    <dbReference type="NCBI Taxonomy" id="331635"/>
    <lineage>
        <taxon>Bacteria</taxon>
        <taxon>Pseudomonadati</taxon>
        <taxon>Chlamydiota</taxon>
        <taxon>Chlamydiia</taxon>
        <taxon>Chlamydiales</taxon>
        <taxon>Chlamydiaceae</taxon>
        <taxon>Chlamydia/Chlamydophila group</taxon>
        <taxon>Chlamydia</taxon>
    </lineage>
</organism>
<dbReference type="SUPFAM" id="SSF46561">
    <property type="entry name" value="Ribosomal protein L29 (L29p)"/>
    <property type="match status" value="1"/>
</dbReference>
<dbReference type="GO" id="GO:0022625">
    <property type="term" value="C:cytosolic large ribosomal subunit"/>
    <property type="evidence" value="ECO:0007669"/>
    <property type="project" value="TreeGrafter"/>
</dbReference>
<protein>
    <recommendedName>
        <fullName evidence="4 5">Large ribosomal subunit protein uL29</fullName>
    </recommendedName>
</protein>
<dbReference type="EMBL" id="CP002608">
    <property type="protein sequence ID" value="AEB41404.1"/>
    <property type="molecule type" value="Genomic_DNA"/>
</dbReference>
<keyword evidence="7" id="KW-1185">Reference proteome</keyword>
<gene>
    <name evidence="5 6" type="primary">rpmC</name>
    <name evidence="6" type="ordered locus">G5S_0406</name>
</gene>
<dbReference type="InterPro" id="IPR001854">
    <property type="entry name" value="Ribosomal_uL29"/>
</dbReference>
<dbReference type="InterPro" id="IPR036049">
    <property type="entry name" value="Ribosomal_uL29_sf"/>
</dbReference>
<evidence type="ECO:0000256" key="4">
    <source>
        <dbReference type="ARBA" id="ARBA00035204"/>
    </source>
</evidence>
<evidence type="ECO:0000313" key="6">
    <source>
        <dbReference type="EMBL" id="AEB41404.1"/>
    </source>
</evidence>